<dbReference type="SUPFAM" id="SSF103481">
    <property type="entry name" value="Multidrug resistance efflux transporter EmrE"/>
    <property type="match status" value="1"/>
</dbReference>
<reference evidence="4" key="1">
    <citation type="submission" date="2014-11" db="EMBL/GenBank/DDBJ databases">
        <authorList>
            <person name="Otto D Thomas"/>
            <person name="Naeem Raeece"/>
        </authorList>
    </citation>
    <scope>NUCLEOTIDE SEQUENCE</scope>
</reference>
<feature type="region of interest" description="Disordered" evidence="1">
    <location>
        <begin position="377"/>
        <end position="457"/>
    </location>
</feature>
<gene>
    <name evidence="4" type="ORF">Cvel_20727</name>
</gene>
<feature type="transmembrane region" description="Helical" evidence="2">
    <location>
        <begin position="550"/>
        <end position="569"/>
    </location>
</feature>
<feature type="transmembrane region" description="Helical" evidence="2">
    <location>
        <begin position="605"/>
        <end position="625"/>
    </location>
</feature>
<sequence>MSQSLWGVLAALAAALLMTVGFIFYEKAWKSSALGLNMFKGCLAGGLFVLVIVIQTFVFDVRSYWVSPDVFEVGMLLLASTVGTLLGDILWLQALQMMGARRVILMDSLRPFGASVGGKKKGGERESGGKATEKHPEEAVEEEEEEGETEETGKGDGGLTGAQGVRQSEPESPPLMEDFASSGGKMGGGPVTVLQEGNGKEREEEALDPKLEEGSEKSLPESAASSGSSTAMKEQAPHNPQRVSLPESSRDSSETERGGSGEGQRSGGGEEEEKNDSVGPCSSRVHAWKAQSEQPTDLRSRLSSSSCRALSSKVAQGYALNFVNILMDVGAVVVIKGFGKKMSTWDINAIRFGFAGYCLLFFMLLCTLFERLLSLRPSPVRPPVPPPRITSSDSPSLPTNASAVTLTVGRPRRKRSQPHSTRTPTEQQRENLTRHHGVSLPSSDRESTSECSPVPHMASDCDCVEGEDLEAALGVSAEGGEKNEVVKTQESEDVSRRRDSDPVLIMRSPGRNRNRVREREDKSGTTGETETEGRANRWHRLPCDGCMTRWEWVQICIGVFIGTFLSPALSQYALFQVSVGVSITLFSTGPLWSLPLVWLMKKERVSARGVLGAFVCVGGVCMMALG</sequence>
<evidence type="ECO:0000256" key="1">
    <source>
        <dbReference type="SAM" id="MobiDB-lite"/>
    </source>
</evidence>
<feature type="compositionally biased region" description="Low complexity" evidence="1">
    <location>
        <begin position="222"/>
        <end position="231"/>
    </location>
</feature>
<feature type="compositionally biased region" description="Polar residues" evidence="1">
    <location>
        <begin position="389"/>
        <end position="405"/>
    </location>
</feature>
<dbReference type="Pfam" id="PF00892">
    <property type="entry name" value="EamA"/>
    <property type="match status" value="1"/>
</dbReference>
<feature type="region of interest" description="Disordered" evidence="1">
    <location>
        <begin position="116"/>
        <end position="302"/>
    </location>
</feature>
<dbReference type="AlphaFoldDB" id="A0A0G4G8Y3"/>
<protein>
    <recommendedName>
        <fullName evidence="3">EamA domain-containing protein</fullName>
    </recommendedName>
</protein>
<dbReference type="EMBL" id="CDMZ01000978">
    <property type="protein sequence ID" value="CEM24995.1"/>
    <property type="molecule type" value="Genomic_DNA"/>
</dbReference>
<evidence type="ECO:0000259" key="3">
    <source>
        <dbReference type="Pfam" id="PF00892"/>
    </source>
</evidence>
<feature type="compositionally biased region" description="Pro residues" evidence="1">
    <location>
        <begin position="379"/>
        <end position="388"/>
    </location>
</feature>
<dbReference type="InterPro" id="IPR037185">
    <property type="entry name" value="EmrE-like"/>
</dbReference>
<name>A0A0G4G8Y3_9ALVE</name>
<feature type="transmembrane region" description="Helical" evidence="2">
    <location>
        <begin position="37"/>
        <end position="58"/>
    </location>
</feature>
<keyword evidence="2" id="KW-0472">Membrane</keyword>
<feature type="transmembrane region" description="Helical" evidence="2">
    <location>
        <begin position="575"/>
        <end position="598"/>
    </location>
</feature>
<feature type="region of interest" description="Disordered" evidence="1">
    <location>
        <begin position="476"/>
        <end position="533"/>
    </location>
</feature>
<feature type="transmembrane region" description="Helical" evidence="2">
    <location>
        <begin position="350"/>
        <end position="369"/>
    </location>
</feature>
<feature type="compositionally biased region" description="Basic and acidic residues" evidence="1">
    <location>
        <begin position="248"/>
        <end position="259"/>
    </location>
</feature>
<dbReference type="InterPro" id="IPR000620">
    <property type="entry name" value="EamA_dom"/>
</dbReference>
<feature type="compositionally biased region" description="Basic and acidic residues" evidence="1">
    <location>
        <begin position="121"/>
        <end position="138"/>
    </location>
</feature>
<dbReference type="VEuPathDB" id="CryptoDB:Cvel_20727"/>
<feature type="compositionally biased region" description="Basic and acidic residues" evidence="1">
    <location>
        <begin position="198"/>
        <end position="219"/>
    </location>
</feature>
<evidence type="ECO:0000313" key="4">
    <source>
        <dbReference type="EMBL" id="CEM24995.1"/>
    </source>
</evidence>
<keyword evidence="2" id="KW-0812">Transmembrane</keyword>
<organism evidence="4">
    <name type="scientific">Chromera velia CCMP2878</name>
    <dbReference type="NCBI Taxonomy" id="1169474"/>
    <lineage>
        <taxon>Eukaryota</taxon>
        <taxon>Sar</taxon>
        <taxon>Alveolata</taxon>
        <taxon>Colpodellida</taxon>
        <taxon>Chromeraceae</taxon>
        <taxon>Chromera</taxon>
    </lineage>
</organism>
<accession>A0A0G4G8Y3</accession>
<keyword evidence="2" id="KW-1133">Transmembrane helix</keyword>
<proteinExistence type="predicted"/>
<feature type="domain" description="EamA" evidence="3">
    <location>
        <begin position="549"/>
        <end position="624"/>
    </location>
</feature>
<feature type="transmembrane region" description="Helical" evidence="2">
    <location>
        <begin position="6"/>
        <end position="25"/>
    </location>
</feature>
<feature type="transmembrane region" description="Helical" evidence="2">
    <location>
        <begin position="70"/>
        <end position="92"/>
    </location>
</feature>
<feature type="transmembrane region" description="Helical" evidence="2">
    <location>
        <begin position="318"/>
        <end position="338"/>
    </location>
</feature>
<dbReference type="GO" id="GO:0016020">
    <property type="term" value="C:membrane"/>
    <property type="evidence" value="ECO:0007669"/>
    <property type="project" value="InterPro"/>
</dbReference>
<feature type="compositionally biased region" description="Acidic residues" evidence="1">
    <location>
        <begin position="139"/>
        <end position="150"/>
    </location>
</feature>
<feature type="compositionally biased region" description="Basic and acidic residues" evidence="1">
    <location>
        <begin position="479"/>
        <end position="501"/>
    </location>
</feature>
<evidence type="ECO:0000256" key="2">
    <source>
        <dbReference type="SAM" id="Phobius"/>
    </source>
</evidence>